<keyword evidence="4" id="KW-0560">Oxidoreductase</keyword>
<evidence type="ECO:0000313" key="9">
    <source>
        <dbReference type="Proteomes" id="UP000198406"/>
    </source>
</evidence>
<comment type="cofactor">
    <cofactor evidence="1">
        <name>L-ascorbate</name>
        <dbReference type="ChEBI" id="CHEBI:38290"/>
    </cofactor>
</comment>
<evidence type="ECO:0000256" key="4">
    <source>
        <dbReference type="ARBA" id="ARBA00023002"/>
    </source>
</evidence>
<keyword evidence="6" id="KW-0732">Signal</keyword>
<keyword evidence="2" id="KW-0479">Metal-binding</keyword>
<evidence type="ECO:0000259" key="7">
    <source>
        <dbReference type="PROSITE" id="PS51471"/>
    </source>
</evidence>
<accession>A0A1Z5KSZ1</accession>
<keyword evidence="9" id="KW-1185">Reference proteome</keyword>
<evidence type="ECO:0000256" key="3">
    <source>
        <dbReference type="ARBA" id="ARBA00022964"/>
    </source>
</evidence>
<dbReference type="PANTHER" id="PTHR10869">
    <property type="entry name" value="PROLYL 4-HYDROXYLASE ALPHA SUBUNIT"/>
    <property type="match status" value="1"/>
</dbReference>
<dbReference type="InterPro" id="IPR044862">
    <property type="entry name" value="Pro_4_hyd_alph_FE2OG_OXY"/>
</dbReference>
<dbReference type="InterPro" id="IPR045054">
    <property type="entry name" value="P4HA-like"/>
</dbReference>
<dbReference type="GO" id="GO:0031418">
    <property type="term" value="F:L-ascorbic acid binding"/>
    <property type="evidence" value="ECO:0007669"/>
    <property type="project" value="InterPro"/>
</dbReference>
<evidence type="ECO:0000256" key="6">
    <source>
        <dbReference type="SAM" id="SignalP"/>
    </source>
</evidence>
<feature type="chain" id="PRO_5013369171" description="Fe2OG dioxygenase domain-containing protein" evidence="6">
    <location>
        <begin position="21"/>
        <end position="356"/>
    </location>
</feature>
<evidence type="ECO:0000256" key="1">
    <source>
        <dbReference type="ARBA" id="ARBA00001961"/>
    </source>
</evidence>
<dbReference type="Pfam" id="PF13640">
    <property type="entry name" value="2OG-FeII_Oxy_3"/>
    <property type="match status" value="1"/>
</dbReference>
<dbReference type="OrthoDB" id="420380at2759"/>
<dbReference type="InParanoid" id="A0A1Z5KSZ1"/>
<evidence type="ECO:0000313" key="8">
    <source>
        <dbReference type="EMBL" id="GAX29048.1"/>
    </source>
</evidence>
<dbReference type="EMBL" id="BDSP01000285">
    <property type="protein sequence ID" value="GAX29048.1"/>
    <property type="molecule type" value="Genomic_DNA"/>
</dbReference>
<dbReference type="Proteomes" id="UP000198406">
    <property type="component" value="Unassembled WGS sequence"/>
</dbReference>
<name>A0A1Z5KSZ1_FISSO</name>
<feature type="signal peptide" evidence="6">
    <location>
        <begin position="1"/>
        <end position="20"/>
    </location>
</feature>
<sequence length="356" mass="40343">MQIPLWLVLFVAIPAPRTEALAAKGFGKTTTKKDTTKHERSRPLRIVDSKNTINNELDKWGLPPPTVDDIFPPLPPETELKPATKTHYTLSEIQACLKDYIDLQLHRSFDEQGTEIASSNQQQPMQLHLLHESPPVLRIDHFLSPDECHELQHLATSNNQEDCIQVESQTFPGAVSQRTSTSWFTQYAAVPQFLAKAVYRLHIPLEHMEEPQIVRYRPQQLFSWHYDEVTPQALHNGGQRLMTILVYLNTLPKSGGTLFRDLRNSQQDEPLCVQPQQGSALLFFPAFADGRPDDRTLHQGQAVGAGYEKWIVQMWIHQREYQAALPPGNLQTSAVGPIQQVARQYGYENGVEGSTL</sequence>
<dbReference type="GO" id="GO:0004656">
    <property type="term" value="F:procollagen-proline 4-dioxygenase activity"/>
    <property type="evidence" value="ECO:0007669"/>
    <property type="project" value="TreeGrafter"/>
</dbReference>
<proteinExistence type="predicted"/>
<keyword evidence="5" id="KW-0408">Iron</keyword>
<dbReference type="GO" id="GO:0005506">
    <property type="term" value="F:iron ion binding"/>
    <property type="evidence" value="ECO:0007669"/>
    <property type="project" value="InterPro"/>
</dbReference>
<evidence type="ECO:0000256" key="2">
    <source>
        <dbReference type="ARBA" id="ARBA00022723"/>
    </source>
</evidence>
<dbReference type="PROSITE" id="PS51471">
    <property type="entry name" value="FE2OG_OXY"/>
    <property type="match status" value="1"/>
</dbReference>
<gene>
    <name evidence="8" type="ORF">FisN_7Hh360</name>
</gene>
<evidence type="ECO:0000256" key="5">
    <source>
        <dbReference type="ARBA" id="ARBA00023004"/>
    </source>
</evidence>
<dbReference type="AlphaFoldDB" id="A0A1Z5KSZ1"/>
<dbReference type="Gene3D" id="2.60.120.620">
    <property type="entry name" value="q2cbj1_9rhob like domain"/>
    <property type="match status" value="1"/>
</dbReference>
<feature type="domain" description="Fe2OG dioxygenase" evidence="7">
    <location>
        <begin position="207"/>
        <end position="318"/>
    </location>
</feature>
<keyword evidence="3" id="KW-0223">Dioxygenase</keyword>
<dbReference type="SMART" id="SM00702">
    <property type="entry name" value="P4Hc"/>
    <property type="match status" value="1"/>
</dbReference>
<reference evidence="8 9" key="1">
    <citation type="journal article" date="2015" name="Plant Cell">
        <title>Oil accumulation by the oleaginous diatom Fistulifera solaris as revealed by the genome and transcriptome.</title>
        <authorList>
            <person name="Tanaka T."/>
            <person name="Maeda Y."/>
            <person name="Veluchamy A."/>
            <person name="Tanaka M."/>
            <person name="Abida H."/>
            <person name="Marechal E."/>
            <person name="Bowler C."/>
            <person name="Muto M."/>
            <person name="Sunaga Y."/>
            <person name="Tanaka M."/>
            <person name="Yoshino T."/>
            <person name="Taniguchi T."/>
            <person name="Fukuda Y."/>
            <person name="Nemoto M."/>
            <person name="Matsumoto M."/>
            <person name="Wong P.S."/>
            <person name="Aburatani S."/>
            <person name="Fujibuchi W."/>
        </authorList>
    </citation>
    <scope>NUCLEOTIDE SEQUENCE [LARGE SCALE GENOMIC DNA]</scope>
    <source>
        <strain evidence="8 9">JPCC DA0580</strain>
    </source>
</reference>
<dbReference type="GO" id="GO:0005783">
    <property type="term" value="C:endoplasmic reticulum"/>
    <property type="evidence" value="ECO:0007669"/>
    <property type="project" value="TreeGrafter"/>
</dbReference>
<dbReference type="InterPro" id="IPR006620">
    <property type="entry name" value="Pro_4_hyd_alph"/>
</dbReference>
<protein>
    <recommendedName>
        <fullName evidence="7">Fe2OG dioxygenase domain-containing protein</fullName>
    </recommendedName>
</protein>
<dbReference type="InterPro" id="IPR005123">
    <property type="entry name" value="Oxoglu/Fe-dep_dioxygenase_dom"/>
</dbReference>
<comment type="caution">
    <text evidence="8">The sequence shown here is derived from an EMBL/GenBank/DDBJ whole genome shotgun (WGS) entry which is preliminary data.</text>
</comment>
<organism evidence="8 9">
    <name type="scientific">Fistulifera solaris</name>
    <name type="common">Oleaginous diatom</name>
    <dbReference type="NCBI Taxonomy" id="1519565"/>
    <lineage>
        <taxon>Eukaryota</taxon>
        <taxon>Sar</taxon>
        <taxon>Stramenopiles</taxon>
        <taxon>Ochrophyta</taxon>
        <taxon>Bacillariophyta</taxon>
        <taxon>Bacillariophyceae</taxon>
        <taxon>Bacillariophycidae</taxon>
        <taxon>Naviculales</taxon>
        <taxon>Naviculaceae</taxon>
        <taxon>Fistulifera</taxon>
    </lineage>
</organism>
<dbReference type="PANTHER" id="PTHR10869:SF229">
    <property type="entry name" value="PROLYL 4-HYDROXYLASE ALPHA SUBUNIT DOMAIN-CONTAINING PROTEIN"/>
    <property type="match status" value="1"/>
</dbReference>